<dbReference type="InterPro" id="IPR010920">
    <property type="entry name" value="LSM_dom_sf"/>
</dbReference>
<dbReference type="GO" id="GO:1990726">
    <property type="term" value="C:Lsm1-7-Pat1 complex"/>
    <property type="evidence" value="ECO:0007669"/>
    <property type="project" value="TreeGrafter"/>
</dbReference>
<dbReference type="Gene3D" id="2.30.30.100">
    <property type="match status" value="1"/>
</dbReference>
<keyword evidence="5 6" id="KW-0687">Ribonucleoprotein</keyword>
<evidence type="ECO:0000256" key="5">
    <source>
        <dbReference type="ARBA" id="ARBA00023274"/>
    </source>
</evidence>
<gene>
    <name evidence="6" type="primary">LSM1</name>
    <name evidence="9" type="ORF">SCODWIG_01444</name>
</gene>
<dbReference type="PROSITE" id="PS52002">
    <property type="entry name" value="SM"/>
    <property type="match status" value="1"/>
</dbReference>
<evidence type="ECO:0000313" key="10">
    <source>
        <dbReference type="Proteomes" id="UP000262825"/>
    </source>
</evidence>
<feature type="compositionally biased region" description="Low complexity" evidence="7">
    <location>
        <begin position="11"/>
        <end position="40"/>
    </location>
</feature>
<dbReference type="InterPro" id="IPR047575">
    <property type="entry name" value="Sm"/>
</dbReference>
<dbReference type="AlphaFoldDB" id="A0A376B4U9"/>
<dbReference type="CDD" id="cd01728">
    <property type="entry name" value="LSm1"/>
    <property type="match status" value="1"/>
</dbReference>
<dbReference type="Pfam" id="PF01423">
    <property type="entry name" value="LSM"/>
    <property type="match status" value="1"/>
</dbReference>
<keyword evidence="2 6" id="KW-0963">Cytoplasm</keyword>
<dbReference type="GO" id="GO:0000290">
    <property type="term" value="P:deadenylation-dependent decapping of nuclear-transcribed mRNA"/>
    <property type="evidence" value="ECO:0007669"/>
    <property type="project" value="TreeGrafter"/>
</dbReference>
<name>A0A376B4U9_9ASCO</name>
<dbReference type="InterPro" id="IPR034104">
    <property type="entry name" value="Lsm1"/>
</dbReference>
<keyword evidence="4 6" id="KW-0694">RNA-binding</keyword>
<dbReference type="SMART" id="SM00651">
    <property type="entry name" value="Sm"/>
    <property type="match status" value="1"/>
</dbReference>
<evidence type="ECO:0000256" key="3">
    <source>
        <dbReference type="ARBA" id="ARBA00022664"/>
    </source>
</evidence>
<dbReference type="PANTHER" id="PTHR15588">
    <property type="entry name" value="LSM1"/>
    <property type="match status" value="1"/>
</dbReference>
<dbReference type="InterPro" id="IPR044642">
    <property type="entry name" value="PTHR15588"/>
</dbReference>
<evidence type="ECO:0000256" key="2">
    <source>
        <dbReference type="ARBA" id="ARBA00022490"/>
    </source>
</evidence>
<feature type="compositionally biased region" description="Basic residues" evidence="7">
    <location>
        <begin position="1"/>
        <end position="10"/>
    </location>
</feature>
<evidence type="ECO:0000259" key="8">
    <source>
        <dbReference type="PROSITE" id="PS52002"/>
    </source>
</evidence>
<feature type="region of interest" description="Disordered" evidence="7">
    <location>
        <begin position="1"/>
        <end position="40"/>
    </location>
</feature>
<evidence type="ECO:0000256" key="4">
    <source>
        <dbReference type="ARBA" id="ARBA00022884"/>
    </source>
</evidence>
<dbReference type="SUPFAM" id="SSF50182">
    <property type="entry name" value="Sm-like ribonucleoproteins"/>
    <property type="match status" value="1"/>
</dbReference>
<evidence type="ECO:0000256" key="1">
    <source>
        <dbReference type="ARBA" id="ARBA00006850"/>
    </source>
</evidence>
<dbReference type="GO" id="GO:0000932">
    <property type="term" value="C:P-body"/>
    <property type="evidence" value="ECO:0007669"/>
    <property type="project" value="UniProtKB-SubCell"/>
</dbReference>
<dbReference type="PANTHER" id="PTHR15588:SF8">
    <property type="entry name" value="U6 SNRNA-ASSOCIATED SM-LIKE PROTEIN LSM1"/>
    <property type="match status" value="1"/>
</dbReference>
<keyword evidence="3 6" id="KW-0507">mRNA processing</keyword>
<comment type="subcellular location">
    <subcellularLocation>
        <location evidence="6">Cytoplasm</location>
    </subcellularLocation>
    <subcellularLocation>
        <location evidence="6">Cytoplasm</location>
        <location evidence="6">P-body</location>
    </subcellularLocation>
</comment>
<dbReference type="FunFam" id="2.30.30.100:FF:000045">
    <property type="entry name" value="U6 snRNA-associated Sm-like protein LSm1"/>
    <property type="match status" value="1"/>
</dbReference>
<protein>
    <recommendedName>
        <fullName evidence="6">U6 snRNA-associated Sm-like protein LSm1</fullName>
    </recommendedName>
</protein>
<dbReference type="GO" id="GO:1990904">
    <property type="term" value="C:ribonucleoprotein complex"/>
    <property type="evidence" value="ECO:0007669"/>
    <property type="project" value="UniProtKB-KW"/>
</dbReference>
<feature type="domain" description="Sm" evidence="8">
    <location>
        <begin position="57"/>
        <end position="134"/>
    </location>
</feature>
<dbReference type="GO" id="GO:0006397">
    <property type="term" value="P:mRNA processing"/>
    <property type="evidence" value="ECO:0007669"/>
    <property type="project" value="UniProtKB-UniRule"/>
</dbReference>
<dbReference type="EMBL" id="UFAJ01000184">
    <property type="protein sequence ID" value="SSD59683.1"/>
    <property type="molecule type" value="Genomic_DNA"/>
</dbReference>
<dbReference type="GO" id="GO:0003729">
    <property type="term" value="F:mRNA binding"/>
    <property type="evidence" value="ECO:0007669"/>
    <property type="project" value="TreeGrafter"/>
</dbReference>
<evidence type="ECO:0000256" key="7">
    <source>
        <dbReference type="SAM" id="MobiDB-lite"/>
    </source>
</evidence>
<comment type="similarity">
    <text evidence="1 6">Belongs to the snRNP Sm proteins family.</text>
</comment>
<evidence type="ECO:0000256" key="6">
    <source>
        <dbReference type="RuleBase" id="RU365047"/>
    </source>
</evidence>
<proteinExistence type="inferred from homology"/>
<evidence type="ECO:0000313" key="9">
    <source>
        <dbReference type="EMBL" id="SSD59683.1"/>
    </source>
</evidence>
<comment type="function">
    <text evidence="6">Component of the cytoplasmic LSM1-LSM7 complex which is involved in mRNA degradation.</text>
</comment>
<sequence>MEYHQQRHYHNNNQNQYNPPNTVNSFFGSNSNSSNSPTNTKITSGEADLYLDQYNFTTTAALVGSIDRKVFVLLRDGRHLFGVLRTYDQFANLILQHCVQRIYLMDSKQYAEETLGIYMIRGENVVYMGEIDIDKEDLPLETLTKIPFSDAQALQHEKTKKWLVENKIKRDAFIKKGFTYEFNSNDLY</sequence>
<comment type="subunit">
    <text evidence="6">Component of the heptameric LSM1-LSM7 complex that forms a seven-membered ring structure with a donut shape.</text>
</comment>
<keyword evidence="10" id="KW-1185">Reference proteome</keyword>
<organism evidence="9 10">
    <name type="scientific">Saccharomycodes ludwigii</name>
    <dbReference type="NCBI Taxonomy" id="36035"/>
    <lineage>
        <taxon>Eukaryota</taxon>
        <taxon>Fungi</taxon>
        <taxon>Dikarya</taxon>
        <taxon>Ascomycota</taxon>
        <taxon>Saccharomycotina</taxon>
        <taxon>Saccharomycetes</taxon>
        <taxon>Saccharomycodales</taxon>
        <taxon>Saccharomycodaceae</taxon>
        <taxon>Saccharomycodes</taxon>
    </lineage>
</organism>
<dbReference type="InterPro" id="IPR001163">
    <property type="entry name" value="Sm_dom_euk/arc"/>
</dbReference>
<accession>A0A376B4U9</accession>
<dbReference type="Proteomes" id="UP000262825">
    <property type="component" value="Unassembled WGS sequence"/>
</dbReference>
<dbReference type="VEuPathDB" id="FungiDB:SCODWIG_01444"/>
<reference evidence="10" key="1">
    <citation type="submission" date="2018-06" db="EMBL/GenBank/DDBJ databases">
        <authorList>
            <person name="Guldener U."/>
        </authorList>
    </citation>
    <scope>NUCLEOTIDE SEQUENCE [LARGE SCALE GENOMIC DNA]</scope>
    <source>
        <strain evidence="10">UTAD17</strain>
    </source>
</reference>
<dbReference type="OrthoDB" id="10263346at2759"/>